<protein>
    <submittedName>
        <fullName evidence="5">Class I SAM-dependent methyltransferase</fullName>
    </submittedName>
</protein>
<dbReference type="InterPro" id="IPR001077">
    <property type="entry name" value="COMT_C"/>
</dbReference>
<feature type="domain" description="O-methyltransferase C-terminal" evidence="4">
    <location>
        <begin position="149"/>
        <end position="324"/>
    </location>
</feature>
<dbReference type="GO" id="GO:0032259">
    <property type="term" value="P:methylation"/>
    <property type="evidence" value="ECO:0007669"/>
    <property type="project" value="UniProtKB-KW"/>
</dbReference>
<dbReference type="AlphaFoldDB" id="A0A6P2C2U9"/>
<dbReference type="Gene3D" id="1.10.10.10">
    <property type="entry name" value="Winged helix-like DNA-binding domain superfamily/Winged helix DNA-binding domain"/>
    <property type="match status" value="1"/>
</dbReference>
<dbReference type="PROSITE" id="PS51683">
    <property type="entry name" value="SAM_OMT_II"/>
    <property type="match status" value="1"/>
</dbReference>
<dbReference type="InterPro" id="IPR029063">
    <property type="entry name" value="SAM-dependent_MTases_sf"/>
</dbReference>
<dbReference type="Gene3D" id="3.40.50.150">
    <property type="entry name" value="Vaccinia Virus protein VP39"/>
    <property type="match status" value="1"/>
</dbReference>
<dbReference type="InterPro" id="IPR036390">
    <property type="entry name" value="WH_DNA-bd_sf"/>
</dbReference>
<dbReference type="SUPFAM" id="SSF46785">
    <property type="entry name" value="Winged helix' DNA-binding domain"/>
    <property type="match status" value="1"/>
</dbReference>
<evidence type="ECO:0000256" key="3">
    <source>
        <dbReference type="ARBA" id="ARBA00022691"/>
    </source>
</evidence>
<dbReference type="Pfam" id="PF00891">
    <property type="entry name" value="Methyltransf_2"/>
    <property type="match status" value="1"/>
</dbReference>
<accession>A0A6P2C2U9</accession>
<name>A0A6P2C2U9_9ACTN</name>
<keyword evidence="2 5" id="KW-0808">Transferase</keyword>
<dbReference type="PANTHER" id="PTHR43712:SF2">
    <property type="entry name" value="O-METHYLTRANSFERASE CICE"/>
    <property type="match status" value="1"/>
</dbReference>
<evidence type="ECO:0000313" key="6">
    <source>
        <dbReference type="Proteomes" id="UP000460272"/>
    </source>
</evidence>
<dbReference type="Proteomes" id="UP000460272">
    <property type="component" value="Unassembled WGS sequence"/>
</dbReference>
<organism evidence="5 6">
    <name type="scientific">Trebonia kvetii</name>
    <dbReference type="NCBI Taxonomy" id="2480626"/>
    <lineage>
        <taxon>Bacteria</taxon>
        <taxon>Bacillati</taxon>
        <taxon>Actinomycetota</taxon>
        <taxon>Actinomycetes</taxon>
        <taxon>Streptosporangiales</taxon>
        <taxon>Treboniaceae</taxon>
        <taxon>Trebonia</taxon>
    </lineage>
</organism>
<comment type="caution">
    <text evidence="5">The sequence shown here is derived from an EMBL/GenBank/DDBJ whole genome shotgun (WGS) entry which is preliminary data.</text>
</comment>
<dbReference type="GO" id="GO:0008171">
    <property type="term" value="F:O-methyltransferase activity"/>
    <property type="evidence" value="ECO:0007669"/>
    <property type="project" value="InterPro"/>
</dbReference>
<dbReference type="SUPFAM" id="SSF53335">
    <property type="entry name" value="S-adenosyl-L-methionine-dependent methyltransferases"/>
    <property type="match status" value="1"/>
</dbReference>
<evidence type="ECO:0000313" key="5">
    <source>
        <dbReference type="EMBL" id="TVZ04805.1"/>
    </source>
</evidence>
<reference evidence="5 6" key="1">
    <citation type="submission" date="2018-11" db="EMBL/GenBank/DDBJ databases">
        <title>Trebonia kvetii gen.nov., sp.nov., a novel acidophilic actinobacterium, and proposal of the new actinobacterial family Treboniaceae fam. nov.</title>
        <authorList>
            <person name="Rapoport D."/>
            <person name="Sagova-Mareckova M."/>
            <person name="Sedlacek I."/>
            <person name="Provaznik J."/>
            <person name="Kralova S."/>
            <person name="Pavlinic D."/>
            <person name="Benes V."/>
            <person name="Kopecky J."/>
        </authorList>
    </citation>
    <scope>NUCLEOTIDE SEQUENCE [LARGE SCALE GENOMIC DNA]</scope>
    <source>
        <strain evidence="5 6">15Tr583</strain>
    </source>
</reference>
<dbReference type="OrthoDB" id="582216at2"/>
<keyword evidence="6" id="KW-1185">Reference proteome</keyword>
<dbReference type="CDD" id="cd02440">
    <property type="entry name" value="AdoMet_MTases"/>
    <property type="match status" value="1"/>
</dbReference>
<evidence type="ECO:0000259" key="4">
    <source>
        <dbReference type="Pfam" id="PF00891"/>
    </source>
</evidence>
<proteinExistence type="predicted"/>
<dbReference type="RefSeq" id="WP_145852513.1">
    <property type="nucleotide sequence ID" value="NZ_RPFW01000002.1"/>
</dbReference>
<evidence type="ECO:0000256" key="2">
    <source>
        <dbReference type="ARBA" id="ARBA00022679"/>
    </source>
</evidence>
<evidence type="ECO:0000256" key="1">
    <source>
        <dbReference type="ARBA" id="ARBA00022603"/>
    </source>
</evidence>
<dbReference type="PANTHER" id="PTHR43712">
    <property type="entry name" value="PUTATIVE (AFU_ORTHOLOGUE AFUA_4G14580)-RELATED"/>
    <property type="match status" value="1"/>
</dbReference>
<sequence length="344" mass="36775">MKLALKCANPAEWLALRAGLVPEPAAEAWGGMALSGVVVAAVRSGVTARLAGGQATAPKIAADLGLDPLPTRLLLDCLRSAGYVTERSGRYRLTRRGRRWLDPASRLSVAAYVEGAGDYWSWWAGLSDTMRTGTSSGSHEAGPADPYWQRYMAGQRELARLSATEITKKLPMPRRPRALLDLGGGHGWYSASLCRRYPGLTATVLDLPGSAAVGREIIAEADLSDRVLFRDGDVTTADLGGGYDAVLCFNLIHHLAPAQAAVLLRRIRAALKPGGTLAILDVFAEPGRRASAHADMLALFVYLSSGARVHTPGELDGWLRDAGFGSRREIPMLRMPGLSLRVAA</sequence>
<gene>
    <name evidence="5" type="ORF">EAS64_09130</name>
</gene>
<keyword evidence="3" id="KW-0949">S-adenosyl-L-methionine</keyword>
<keyword evidence="1 5" id="KW-0489">Methyltransferase</keyword>
<dbReference type="EMBL" id="RPFW01000002">
    <property type="protein sequence ID" value="TVZ04805.1"/>
    <property type="molecule type" value="Genomic_DNA"/>
</dbReference>
<dbReference type="InterPro" id="IPR036388">
    <property type="entry name" value="WH-like_DNA-bd_sf"/>
</dbReference>
<dbReference type="InterPro" id="IPR016461">
    <property type="entry name" value="COMT-like"/>
</dbReference>